<dbReference type="InterPro" id="IPR033945">
    <property type="entry name" value="Cyt_c_oxase_su3_dom"/>
</dbReference>
<dbReference type="GO" id="GO:0031090">
    <property type="term" value="C:organelle membrane"/>
    <property type="evidence" value="ECO:0007669"/>
    <property type="project" value="UniProtKB-ARBA"/>
</dbReference>
<dbReference type="EMBL" id="MH681882">
    <property type="protein sequence ID" value="QDX17578.1"/>
    <property type="molecule type" value="Genomic_DNA"/>
</dbReference>
<keyword evidence="5" id="KW-1278">Translocase</keyword>
<evidence type="ECO:0000256" key="6">
    <source>
        <dbReference type="ARBA" id="ARBA00022989"/>
    </source>
</evidence>
<organism evidence="11">
    <name type="scientific">Haslea nusantara</name>
    <dbReference type="NCBI Taxonomy" id="2600302"/>
    <lineage>
        <taxon>Eukaryota</taxon>
        <taxon>Sar</taxon>
        <taxon>Stramenopiles</taxon>
        <taxon>Ochrophyta</taxon>
        <taxon>Bacillariophyta</taxon>
        <taxon>Bacillariophyceae</taxon>
        <taxon>Bacillariophycidae</taxon>
        <taxon>Naviculales</taxon>
        <taxon>Naviculaceae</taxon>
        <taxon>Haslea</taxon>
    </lineage>
</organism>
<evidence type="ECO:0000256" key="1">
    <source>
        <dbReference type="ARBA" id="ARBA00004141"/>
    </source>
</evidence>
<evidence type="ECO:0000256" key="4">
    <source>
        <dbReference type="ARBA" id="ARBA00022692"/>
    </source>
</evidence>
<dbReference type="GO" id="GO:0045277">
    <property type="term" value="C:respiratory chain complex IV"/>
    <property type="evidence" value="ECO:0007669"/>
    <property type="project" value="UniProtKB-ARBA"/>
</dbReference>
<feature type="domain" description="Heme-copper oxidase subunit III family profile" evidence="10">
    <location>
        <begin position="40"/>
        <end position="299"/>
    </location>
</feature>
<dbReference type="GO" id="GO:0004129">
    <property type="term" value="F:cytochrome-c oxidase activity"/>
    <property type="evidence" value="ECO:0007669"/>
    <property type="project" value="InterPro"/>
</dbReference>
<dbReference type="PROSITE" id="PS50253">
    <property type="entry name" value="COX3"/>
    <property type="match status" value="1"/>
</dbReference>
<dbReference type="GO" id="GO:0006123">
    <property type="term" value="P:mitochondrial electron transport, cytochrome c to oxygen"/>
    <property type="evidence" value="ECO:0007669"/>
    <property type="project" value="UniProtKB-ARBA"/>
</dbReference>
<reference evidence="11" key="1">
    <citation type="journal article" date="2019" name="Plant Ecol Evol">
        <title>Haslea nusantara (Bacillariophyceae), a new blue diatom from the Java Sea, Indonesia: morphology, biometry and molecular characterization.</title>
        <authorList>
            <person name="Prasetiya F.S."/>
            <person name="Gastineau R."/>
            <person name="Poulin M."/>
            <person name="Lemieux C."/>
            <person name="Turmel M."/>
            <person name="Syakti A.D."/>
            <person name="Hardivillier Y."/>
            <person name="Widowati I."/>
            <person name="Risjani Y."/>
            <person name="Iskandar I."/>
            <person name="Subroto T."/>
            <person name="Falaise C."/>
            <person name="Arsad S."/>
            <person name="Safitri I."/>
            <person name="Mouget J.-L."/>
            <person name="Leignel V."/>
        </authorList>
    </citation>
    <scope>NUCLEOTIDE SEQUENCE</scope>
</reference>
<evidence type="ECO:0000256" key="2">
    <source>
        <dbReference type="ARBA" id="ARBA00010581"/>
    </source>
</evidence>
<proteinExistence type="inferred from homology"/>
<gene>
    <name evidence="11" type="primary">cox3</name>
</gene>
<feature type="transmembrane region" description="Helical" evidence="9">
    <location>
        <begin position="116"/>
        <end position="140"/>
    </location>
</feature>
<dbReference type="SUPFAM" id="SSF81452">
    <property type="entry name" value="Cytochrome c oxidase subunit III-like"/>
    <property type="match status" value="1"/>
</dbReference>
<dbReference type="RefSeq" id="YP_009688017.1">
    <property type="nucleotide sequence ID" value="NC_044492.1"/>
</dbReference>
<dbReference type="InterPro" id="IPR013833">
    <property type="entry name" value="Cyt_c_oxidase_su3_a-hlx"/>
</dbReference>
<feature type="transmembrane region" description="Helical" evidence="9">
    <location>
        <begin position="52"/>
        <end position="71"/>
    </location>
</feature>
<evidence type="ECO:0000256" key="7">
    <source>
        <dbReference type="ARBA" id="ARBA00023136"/>
    </source>
</evidence>
<dbReference type="PANTHER" id="PTHR11403:SF7">
    <property type="entry name" value="CYTOCHROME C OXIDASE SUBUNIT 3"/>
    <property type="match status" value="1"/>
</dbReference>
<geneLocation type="mitochondrion" evidence="11"/>
<comment type="similarity">
    <text evidence="2 8">Belongs to the cytochrome c oxidase subunit 3 family.</text>
</comment>
<protein>
    <recommendedName>
        <fullName evidence="3 8">Cytochrome c oxidase subunit 3</fullName>
    </recommendedName>
</protein>
<keyword evidence="7 9" id="KW-0472">Membrane</keyword>
<accession>A0A5B8HVH2</accession>
<feature type="transmembrane region" description="Helical" evidence="9">
    <location>
        <begin position="78"/>
        <end position="96"/>
    </location>
</feature>
<evidence type="ECO:0000259" key="10">
    <source>
        <dbReference type="PROSITE" id="PS50253"/>
    </source>
</evidence>
<dbReference type="GeneID" id="41663737"/>
<feature type="transmembrane region" description="Helical" evidence="9">
    <location>
        <begin position="197"/>
        <end position="215"/>
    </location>
</feature>
<dbReference type="Gene3D" id="1.10.287.70">
    <property type="match status" value="1"/>
</dbReference>
<dbReference type="InterPro" id="IPR035973">
    <property type="entry name" value="Cyt_c_oxidase_su3-like_sf"/>
</dbReference>
<dbReference type="FunFam" id="1.20.120.80:FF:000002">
    <property type="entry name" value="Cytochrome c oxidase subunit 3"/>
    <property type="match status" value="1"/>
</dbReference>
<dbReference type="GO" id="GO:0005739">
    <property type="term" value="C:mitochondrion"/>
    <property type="evidence" value="ECO:0007669"/>
    <property type="project" value="TreeGrafter"/>
</dbReference>
<evidence type="ECO:0000256" key="8">
    <source>
        <dbReference type="RuleBase" id="RU003375"/>
    </source>
</evidence>
<comment type="subcellular location">
    <subcellularLocation>
        <location evidence="1">Membrane</location>
        <topology evidence="1">Multi-pass membrane protein</topology>
    </subcellularLocation>
</comment>
<feature type="transmembrane region" description="Helical" evidence="9">
    <location>
        <begin position="278"/>
        <end position="297"/>
    </location>
</feature>
<keyword evidence="6 9" id="KW-1133">Transmembrane helix</keyword>
<dbReference type="PANTHER" id="PTHR11403">
    <property type="entry name" value="CYTOCHROME C OXIDASE SUBUNIT III"/>
    <property type="match status" value="1"/>
</dbReference>
<dbReference type="Gene3D" id="1.20.120.80">
    <property type="entry name" value="Cytochrome c oxidase, subunit III, four-helix bundle"/>
    <property type="match status" value="1"/>
</dbReference>
<dbReference type="GO" id="GO:0031967">
    <property type="term" value="C:organelle envelope"/>
    <property type="evidence" value="ECO:0007669"/>
    <property type="project" value="UniProtKB-ARBA"/>
</dbReference>
<dbReference type="Pfam" id="PF00510">
    <property type="entry name" value="COX3"/>
    <property type="match status" value="1"/>
</dbReference>
<keyword evidence="8 11" id="KW-0496">Mitochondrion</keyword>
<sequence>MSIKFKNFNIMDKKNNKFKVNNNNTFPKLLSKEQFKYLRTAHSYHLVDPSPWPFVASLGAFMFTSGLVLFMHRYSGGWELLQSGFFMLLFVMYVWWRDVIREATLEDQHTVAVQKGLRLGMILFIVSEVMFFFAFFWAFFHSSIAPVHNIGGVWPPKAIPAMDAFTIPLTNTFFLLTSGATVTWSHHAIVARSKKQTLLSLIFTLILAILFTGLQGLEYVNAGFNISDGVYGSCFYMATGFHGFHVFVGTIALFVSFIRIVFNHFTNSHHFGFESAIWYWHFVDVVWLFLFINVYWWSNK</sequence>
<feature type="transmembrane region" description="Helical" evidence="9">
    <location>
        <begin position="235"/>
        <end position="258"/>
    </location>
</feature>
<dbReference type="CDD" id="cd01665">
    <property type="entry name" value="Cyt_c_Oxidase_III"/>
    <property type="match status" value="1"/>
</dbReference>
<evidence type="ECO:0000313" key="11">
    <source>
        <dbReference type="EMBL" id="QDX17578.1"/>
    </source>
</evidence>
<keyword evidence="4 8" id="KW-0812">Transmembrane</keyword>
<dbReference type="AlphaFoldDB" id="A0A5B8HVH2"/>
<dbReference type="InterPro" id="IPR000298">
    <property type="entry name" value="Cyt_c_oxidase-like_su3"/>
</dbReference>
<comment type="function">
    <text evidence="8">Component of the cytochrome c oxidase, the last enzyme in the mitochondrial electron transport chain which drives oxidative phosphorylation. The respiratory chain contains 3 multisubunit complexes succinate dehydrogenase (complex II, CII), ubiquinol-cytochrome c oxidoreductase (cytochrome b-c1 complex, complex III, CIII) and cytochrome c oxidase (complex IV, CIV), that cooperate to transfer electrons derived from NADH and succinate to molecular oxygen, creating an electrochemical gradient over the inner membrane that drives transmembrane transport and the ATP synthase. Cytochrome c oxidase is the component of the respiratory chain that catalyzes the reduction of oxygen to water. Electrons originating from reduced cytochrome c in the intermembrane space (IMS) are transferred via the dinuclear copper A center (CU(A)) of subunit 2 and heme A of subunit 1 to the active site in subunit 1, a binuclear center (BNC) formed by heme A3 and copper B (CU(B)). The BNC reduces molecular oxygen to 2 water molecules using 4 electrons from cytochrome c in the IMS and 4 protons from the mitochondrial matrix.</text>
</comment>
<evidence type="ECO:0000256" key="5">
    <source>
        <dbReference type="ARBA" id="ARBA00022967"/>
    </source>
</evidence>
<dbReference type="InterPro" id="IPR024791">
    <property type="entry name" value="Cyt_c/ubiquinol_Oxase_su3"/>
</dbReference>
<evidence type="ECO:0000256" key="9">
    <source>
        <dbReference type="SAM" id="Phobius"/>
    </source>
</evidence>
<evidence type="ECO:0000256" key="3">
    <source>
        <dbReference type="ARBA" id="ARBA00015944"/>
    </source>
</evidence>
<dbReference type="FunFam" id="1.10.287.70:FF:000082">
    <property type="entry name" value="Cytochrome c oxidase subunit 3"/>
    <property type="match status" value="1"/>
</dbReference>
<name>A0A5B8HVH2_9STRA</name>